<gene>
    <name evidence="2" type="ORF">Tc00.1047053504983.10</name>
    <name evidence="3" type="ORF">Tc00.1047053505057.20</name>
</gene>
<dbReference type="EMBL" id="AAHK01002670">
    <property type="protein sequence ID" value="EAN82132.1"/>
    <property type="molecule type" value="Genomic_DNA"/>
</dbReference>
<proteinExistence type="predicted"/>
<evidence type="ECO:0000313" key="4">
    <source>
        <dbReference type="Proteomes" id="UP000002296"/>
    </source>
</evidence>
<sequence length="214" mass="23631">MGRGEEWHSVILLTASSIFRSTCTILHATTCVGASWWCVGRHSAPSRSFFLFLFCRFFGLVVLHSLVLCCCSFFPLPACVCVFARTCGGTGPTDKSAKGTKHDQRASVMFCPDPYGAMRLMQYNMQRRAVQQMVAETQRQMMQQGCTVPNEMPPSPEGFGNMGGPNSGWGPCRQRGGSLEPTPAGYFGGFSPAPQFLPNDLENMRIPEERYGNY</sequence>
<dbReference type="KEGG" id="tcr:505057.20"/>
<dbReference type="AlphaFoldDB" id="Q4CM36"/>
<keyword evidence="1" id="KW-1133">Transmembrane helix</keyword>
<dbReference type="PaxDb" id="353153-Q4CM36"/>
<dbReference type="GeneID" id="3532219"/>
<dbReference type="VEuPathDB" id="TriTrypDB:TcCLB.504983.10"/>
<dbReference type="KEGG" id="tcr:504983.10"/>
<reference evidence="2 4" key="2">
    <citation type="journal article" date="2005" name="Science">
        <title>The genome sequence of Trypanosoma cruzi, etiologic agent of Chagas disease.</title>
        <authorList>
            <person name="El-Sayed N.M."/>
            <person name="Myler P.J."/>
            <person name="Bartholomeu D.C."/>
            <person name="Nilsson D."/>
            <person name="Aggarwal G."/>
            <person name="Tran A.N."/>
            <person name="Ghedin E."/>
            <person name="Worthey E.A."/>
            <person name="Delcher A.L."/>
            <person name="Blandin G."/>
            <person name="Westenberger S.J."/>
            <person name="Caler E."/>
            <person name="Cerqueira G.C."/>
            <person name="Branche C."/>
            <person name="Haas B."/>
            <person name="Anupama A."/>
            <person name="Arner E."/>
            <person name="Aslund L."/>
            <person name="Attipoe P."/>
            <person name="Bontempi E."/>
            <person name="Bringaud F."/>
            <person name="Burton P."/>
            <person name="Cadag E."/>
            <person name="Campbell D.A."/>
            <person name="Carrington M."/>
            <person name="Crabtree J."/>
            <person name="Darban H."/>
            <person name="da Silveira J.F."/>
            <person name="de Jong P."/>
            <person name="Edwards K."/>
            <person name="Englund P.T."/>
            <person name="Fazelina G."/>
            <person name="Feldblyum T."/>
            <person name="Ferella M."/>
            <person name="Frasch A.C."/>
            <person name="Gull K."/>
            <person name="Horn D."/>
            <person name="Hou L."/>
            <person name="Huang Y."/>
            <person name="Kindlund E."/>
            <person name="Klingbeil M."/>
            <person name="Kluge S."/>
            <person name="Koo H."/>
            <person name="Lacerda D."/>
            <person name="Levin M.J."/>
            <person name="Lorenzi H."/>
            <person name="Louie T."/>
            <person name="Machado C.R."/>
            <person name="McCulloch R."/>
            <person name="McKenna A."/>
            <person name="Mizuno Y."/>
            <person name="Mottram J.C."/>
            <person name="Nelson S."/>
            <person name="Ochaya S."/>
            <person name="Osoegawa K."/>
            <person name="Pai G."/>
            <person name="Parsons M."/>
            <person name="Pentony M."/>
            <person name="Pettersson U."/>
            <person name="Pop M."/>
            <person name="Ramirez J.L."/>
            <person name="Rinta J."/>
            <person name="Robertson L."/>
            <person name="Salzberg S.L."/>
            <person name="Sanchez D.O."/>
            <person name="Seyler A."/>
            <person name="Sharma R."/>
            <person name="Shetty J."/>
            <person name="Simpson A.J."/>
            <person name="Sisk E."/>
            <person name="Tammi M.T."/>
            <person name="Tarleton R."/>
            <person name="Teixeira S."/>
            <person name="Van Aken S."/>
            <person name="Vogt C."/>
            <person name="Ward P.N."/>
            <person name="Wickstead B."/>
            <person name="Wortman J."/>
            <person name="White O."/>
            <person name="Fraser C.M."/>
            <person name="Stuart K.D."/>
            <person name="Andersson B."/>
        </authorList>
    </citation>
    <scope>NUCLEOTIDE SEQUENCE [LARGE SCALE GENOMIC DNA]</scope>
    <source>
        <strain evidence="2 4">CL Brener</strain>
    </source>
</reference>
<evidence type="ECO:0000256" key="1">
    <source>
        <dbReference type="SAM" id="Phobius"/>
    </source>
</evidence>
<keyword evidence="1" id="KW-0472">Membrane</keyword>
<keyword evidence="4" id="KW-1185">Reference proteome</keyword>
<evidence type="ECO:0000313" key="2">
    <source>
        <dbReference type="EMBL" id="EAN81338.1"/>
    </source>
</evidence>
<comment type="caution">
    <text evidence="2">The sequence shown here is derived from an EMBL/GenBank/DDBJ whole genome shotgun (WGS) entry which is preliminary data.</text>
</comment>
<dbReference type="GeneID" id="3533296"/>
<dbReference type="VEuPathDB" id="TriTrypDB:TcCLB.505057.20"/>
<feature type="transmembrane region" description="Helical" evidence="1">
    <location>
        <begin position="18"/>
        <end position="39"/>
    </location>
</feature>
<dbReference type="RefSeq" id="XP_803983.1">
    <property type="nucleotide sequence ID" value="XM_798890.1"/>
</dbReference>
<reference evidence="2" key="1">
    <citation type="journal article" date="2005" name="Science">
        <title>Comparative genomics of trypanosomatid parasitic protozoa.</title>
        <authorList>
            <person name="El-Sayed N.M."/>
            <person name="Myler P.J."/>
            <person name="Blandin G."/>
            <person name="Berriman M."/>
            <person name="Crabtree J."/>
            <person name="Aggarwal G."/>
            <person name="Caler E."/>
            <person name="Renauld H."/>
            <person name="Worthey E.A."/>
            <person name="Hertz-Fowler C."/>
            <person name="Ghedin E."/>
            <person name="Peacock C."/>
            <person name="Bartholomeu D.C."/>
            <person name="Haas B.J."/>
            <person name="Tran A.N."/>
            <person name="Wortman J.R."/>
            <person name="Alsmark U.C."/>
            <person name="Angiuoli S."/>
            <person name="Anupama A."/>
            <person name="Badger J."/>
            <person name="Bringaud F."/>
            <person name="Cadag E."/>
            <person name="Carlton J.M."/>
            <person name="Cerqueira G.C."/>
            <person name="Creasy T."/>
            <person name="Delcher A.L."/>
            <person name="Djikeng A."/>
            <person name="Embley T.M."/>
            <person name="Hauser C."/>
            <person name="Ivens A.C."/>
            <person name="Kummerfeld S.K."/>
            <person name="Pereira-Leal J.B."/>
            <person name="Nilsson D."/>
            <person name="Peterson J."/>
            <person name="Salzberg S.L."/>
            <person name="Shallom J."/>
            <person name="Silva J.C."/>
            <person name="Sundaram J."/>
            <person name="Westenberger S."/>
            <person name="White O."/>
            <person name="Melville S.E."/>
            <person name="Donelson J.E."/>
            <person name="Andersson B."/>
            <person name="Stuart K.D."/>
            <person name="Hall N."/>
        </authorList>
    </citation>
    <scope>NUCLEOTIDE SEQUENCE</scope>
    <source>
        <strain evidence="2">CL Brener</strain>
    </source>
</reference>
<protein>
    <submittedName>
        <fullName evidence="2">Uncharacterized protein</fullName>
    </submittedName>
</protein>
<dbReference type="Proteomes" id="UP000002296">
    <property type="component" value="Unassembled WGS sequence"/>
</dbReference>
<dbReference type="RefSeq" id="XP_802784.1">
    <property type="nucleotide sequence ID" value="XM_797691.1"/>
</dbReference>
<keyword evidence="1" id="KW-0812">Transmembrane</keyword>
<reference evidence="2" key="3">
    <citation type="submission" date="2005-06" db="EMBL/GenBank/DDBJ databases">
        <authorList>
            <person name="El-Sayed N."/>
            <person name="Bartholomeu D."/>
            <person name="Haas B."/>
        </authorList>
    </citation>
    <scope>NUCLEOTIDE SEQUENCE</scope>
    <source>
        <strain evidence="2">CL Brener</strain>
    </source>
</reference>
<evidence type="ECO:0000313" key="3">
    <source>
        <dbReference type="EMBL" id="EAN82132.1"/>
    </source>
</evidence>
<dbReference type="EMBL" id="AAHK01003679">
    <property type="protein sequence ID" value="EAN81338.1"/>
    <property type="molecule type" value="Genomic_DNA"/>
</dbReference>
<organism evidence="2 4">
    <name type="scientific">Trypanosoma cruzi (strain CL Brener)</name>
    <dbReference type="NCBI Taxonomy" id="353153"/>
    <lineage>
        <taxon>Eukaryota</taxon>
        <taxon>Discoba</taxon>
        <taxon>Euglenozoa</taxon>
        <taxon>Kinetoplastea</taxon>
        <taxon>Metakinetoplastina</taxon>
        <taxon>Trypanosomatida</taxon>
        <taxon>Trypanosomatidae</taxon>
        <taxon>Trypanosoma</taxon>
        <taxon>Schizotrypanum</taxon>
    </lineage>
</organism>
<name>Q4CM36_TRYCC</name>
<accession>Q4CM36</accession>
<feature type="transmembrane region" description="Helical" evidence="1">
    <location>
        <begin position="51"/>
        <end position="76"/>
    </location>
</feature>
<dbReference type="InParanoid" id="Q4CM36"/>